<dbReference type="InterPro" id="IPR050515">
    <property type="entry name" value="Beta-lactam/transpept"/>
</dbReference>
<dbReference type="AlphaFoldDB" id="A0A7Y7B073"/>
<dbReference type="RefSeq" id="WP_171078194.1">
    <property type="nucleotide sequence ID" value="NZ_BNBU01000001.1"/>
</dbReference>
<dbReference type="Proteomes" id="UP000587462">
    <property type="component" value="Unassembled WGS sequence"/>
</dbReference>
<dbReference type="Pfam" id="PF00905">
    <property type="entry name" value="Transpeptidase"/>
    <property type="match status" value="1"/>
</dbReference>
<sequence>MNRTIRRIAGFCGVMVMALLLRATWVQFVEGDRLAGDPHNRRVQIEAFSRPRGDIIVGGEAVTGSEATPDSDFKYKRVFKDGPLYAPITGYFSQAQGATFLEGVHNGLLSGKDDRLYTGPLDALTGKKPRGGDVVTTIDPAAQKAAYKGLTDLNAKGAVVALDPRTGRILAMASTPSYDPSVFAGMSRKEGEIFQKLDKDKDKPLSNRAIRETYPPGSTFKILTAAAALESGAVTDINASSGAPSPYQLPLSTTKVGSVVPDAQCDRVSLKTGMQWSCNNVFLDAALKTGKDKMRETAEKFGFNKEQFTPVRTVASAYPGELDKPQTALTGMGQGSLASTPLQMAMVTAGLANNGKVMKPYMVEELRGADLSTVARTEPEVLDQAVSEGTAKKVQEMMEYTVTDGTGDKVRIAGVTVGGKPGTAQHGADVRDERPYAWFVSYAKLPDGSSPVAVAVLVDPADMDISRSDIAGGRLGAPIAKAVMKAVLDHQ</sequence>
<dbReference type="PANTHER" id="PTHR30627">
    <property type="entry name" value="PEPTIDOGLYCAN D,D-TRANSPEPTIDASE"/>
    <property type="match status" value="1"/>
</dbReference>
<evidence type="ECO:0000313" key="4">
    <source>
        <dbReference type="Proteomes" id="UP000587462"/>
    </source>
</evidence>
<dbReference type="GO" id="GO:0008658">
    <property type="term" value="F:penicillin binding"/>
    <property type="evidence" value="ECO:0007669"/>
    <property type="project" value="InterPro"/>
</dbReference>
<evidence type="ECO:0000259" key="2">
    <source>
        <dbReference type="Pfam" id="PF21922"/>
    </source>
</evidence>
<dbReference type="Gene3D" id="3.90.1310.10">
    <property type="entry name" value="Penicillin-binding protein 2a (Domain 2)"/>
    <property type="match status" value="1"/>
</dbReference>
<feature type="domain" description="Penicillin-binding protein transpeptidase" evidence="1">
    <location>
        <begin position="157"/>
        <end position="485"/>
    </location>
</feature>
<keyword evidence="4" id="KW-1185">Reference proteome</keyword>
<dbReference type="Gene3D" id="3.40.710.10">
    <property type="entry name" value="DD-peptidase/beta-lactamase superfamily"/>
    <property type="match status" value="1"/>
</dbReference>
<dbReference type="GO" id="GO:0071555">
    <property type="term" value="P:cell wall organization"/>
    <property type="evidence" value="ECO:0007669"/>
    <property type="project" value="TreeGrafter"/>
</dbReference>
<dbReference type="InterPro" id="IPR012338">
    <property type="entry name" value="Beta-lactam/transpept-like"/>
</dbReference>
<proteinExistence type="predicted"/>
<dbReference type="InterPro" id="IPR054120">
    <property type="entry name" value="PBPA_dimer"/>
</dbReference>
<accession>A0A7Y7B073</accession>
<protein>
    <submittedName>
        <fullName evidence="3">Penicillin-binding protein 2</fullName>
    </submittedName>
</protein>
<dbReference type="EMBL" id="JABBXF010000004">
    <property type="protein sequence ID" value="NVK76389.1"/>
    <property type="molecule type" value="Genomic_DNA"/>
</dbReference>
<dbReference type="SUPFAM" id="SSF56601">
    <property type="entry name" value="beta-lactamase/transpeptidase-like"/>
    <property type="match status" value="1"/>
</dbReference>
<evidence type="ECO:0000313" key="3">
    <source>
        <dbReference type="EMBL" id="NVK76389.1"/>
    </source>
</evidence>
<organism evidence="3 4">
    <name type="scientific">Streptomyces morookaense</name>
    <name type="common">Streptoverticillium morookaense</name>
    <dbReference type="NCBI Taxonomy" id="1970"/>
    <lineage>
        <taxon>Bacteria</taxon>
        <taxon>Bacillati</taxon>
        <taxon>Actinomycetota</taxon>
        <taxon>Actinomycetes</taxon>
        <taxon>Kitasatosporales</taxon>
        <taxon>Streptomycetaceae</taxon>
        <taxon>Streptomyces</taxon>
    </lineage>
</organism>
<dbReference type="PANTHER" id="PTHR30627:SF24">
    <property type="entry name" value="PENICILLIN-BINDING PROTEIN 4B"/>
    <property type="match status" value="1"/>
</dbReference>
<dbReference type="InterPro" id="IPR001460">
    <property type="entry name" value="PCN-bd_Tpept"/>
</dbReference>
<gene>
    <name evidence="3" type="ORF">HG542_01805</name>
</gene>
<reference evidence="3 4" key="1">
    <citation type="submission" date="2020-04" db="EMBL/GenBank/DDBJ databases">
        <title>Draft Genome Sequence of Streptomyces morookaense DSM 40503, an 8-azaguanine-producing strain.</title>
        <authorList>
            <person name="Qi J."/>
            <person name="Gao J.-M."/>
        </authorList>
    </citation>
    <scope>NUCLEOTIDE SEQUENCE [LARGE SCALE GENOMIC DNA]</scope>
    <source>
        <strain evidence="3 4">DSM 40503</strain>
    </source>
</reference>
<evidence type="ECO:0000259" key="1">
    <source>
        <dbReference type="Pfam" id="PF00905"/>
    </source>
</evidence>
<dbReference type="Pfam" id="PF21922">
    <property type="entry name" value="PBP_dimer_2"/>
    <property type="match status" value="1"/>
</dbReference>
<dbReference type="GO" id="GO:0005886">
    <property type="term" value="C:plasma membrane"/>
    <property type="evidence" value="ECO:0007669"/>
    <property type="project" value="TreeGrafter"/>
</dbReference>
<dbReference type="GO" id="GO:0071972">
    <property type="term" value="F:peptidoglycan L,D-transpeptidase activity"/>
    <property type="evidence" value="ECO:0007669"/>
    <property type="project" value="TreeGrafter"/>
</dbReference>
<comment type="caution">
    <text evidence="3">The sequence shown here is derived from an EMBL/GenBank/DDBJ whole genome shotgun (WGS) entry which is preliminary data.</text>
</comment>
<name>A0A7Y7B073_STRMO</name>
<feature type="domain" description="Penicillin binding protein A dimerisation" evidence="2">
    <location>
        <begin position="52"/>
        <end position="134"/>
    </location>
</feature>